<dbReference type="RefSeq" id="WP_008913604.1">
    <property type="nucleotide sequence ID" value="NZ_KB233226.1"/>
</dbReference>
<comment type="caution">
    <text evidence="2">The sequence shown here is derived from an EMBL/GenBank/DDBJ whole genome shotgun (WGS) entry which is preliminary data.</text>
</comment>
<dbReference type="HOGENOM" id="CLU_009583_38_1_6"/>
<keyword evidence="3" id="KW-1185">Reference proteome</keyword>
<evidence type="ECO:0000259" key="1">
    <source>
        <dbReference type="Pfam" id="PF00534"/>
    </source>
</evidence>
<name>K8W0S7_9GAMM</name>
<dbReference type="Pfam" id="PF00534">
    <property type="entry name" value="Glycos_transf_1"/>
    <property type="match status" value="1"/>
</dbReference>
<proteinExistence type="predicted"/>
<dbReference type="EMBL" id="AKKL01000050">
    <property type="protein sequence ID" value="EKT54153.1"/>
    <property type="molecule type" value="Genomic_DNA"/>
</dbReference>
<sequence>MINKIIFTVTPIYSIPPKSAAAIESWMYNVAKRFEIENRIVCIQNKGYSNYAYVNEKCTIERIKFGRIYTRVFKKWTRIDPYSYADRILNIKRKFAHNAHDESVIFIHNDIKLFKKIIKKEGHKNVVLHMHNFFSPQNIPADIKLIVPSRFMYNWFRDRLPEASIEIVRNGFDADAYALPPEINREDVGLNVQDKVILFAGRIARDKGLLELMHACNIIFKRHPNYKLVVVGDLDAAQKGENAEYQNEVKTYAKQLGEQCICLGSVHPEKIRHFYSIADVIAVPSITNEPFCMVALEAMASGHPVIASQRGAMVEFVTHNETGFIFREPLTASSMAEDIHSALAHPNANEIAKAAKKYAYDNFTWEIVRDELVSVINKWYP</sequence>
<evidence type="ECO:0000313" key="2">
    <source>
        <dbReference type="EMBL" id="EKT54153.1"/>
    </source>
</evidence>
<gene>
    <name evidence="2" type="ORF">OOA_18184</name>
</gene>
<reference evidence="2 3" key="1">
    <citation type="journal article" date="2012" name="BMC Genomics">
        <title>Comparative genomics of bacteria in the genus Providencia isolated from wild Drosophila melanogaster.</title>
        <authorList>
            <person name="Galac M.R."/>
            <person name="Lazzaro B.P."/>
        </authorList>
    </citation>
    <scope>NUCLEOTIDE SEQUENCE [LARGE SCALE GENOMIC DNA]</scope>
    <source>
        <strain evidence="2 3">DSM 19968</strain>
    </source>
</reference>
<keyword evidence="2" id="KW-0328">Glycosyltransferase</keyword>
<dbReference type="eggNOG" id="COG0438">
    <property type="taxonomic scope" value="Bacteria"/>
</dbReference>
<dbReference type="InterPro" id="IPR001296">
    <property type="entry name" value="Glyco_trans_1"/>
</dbReference>
<protein>
    <submittedName>
        <fullName evidence="2">Lipopolysaccharide 1,2-N-acetylglucosaminetransferase</fullName>
        <ecNumber evidence="2">2.4.1.56</ecNumber>
    </submittedName>
</protein>
<dbReference type="STRING" id="1141662.OOA_18184"/>
<dbReference type="Proteomes" id="UP000009336">
    <property type="component" value="Unassembled WGS sequence"/>
</dbReference>
<dbReference type="PATRIC" id="fig|1141662.3.peg.3691"/>
<dbReference type="CDD" id="cd03801">
    <property type="entry name" value="GT4_PimA-like"/>
    <property type="match status" value="1"/>
</dbReference>
<keyword evidence="2" id="KW-0808">Transferase</keyword>
<dbReference type="Gene3D" id="3.40.50.2000">
    <property type="entry name" value="Glycogen Phosphorylase B"/>
    <property type="match status" value="2"/>
</dbReference>
<dbReference type="PANTHER" id="PTHR12526">
    <property type="entry name" value="GLYCOSYLTRANSFERASE"/>
    <property type="match status" value="1"/>
</dbReference>
<organism evidence="2 3">
    <name type="scientific">Providencia burhodogranariea DSM 19968</name>
    <dbReference type="NCBI Taxonomy" id="1141662"/>
    <lineage>
        <taxon>Bacteria</taxon>
        <taxon>Pseudomonadati</taxon>
        <taxon>Pseudomonadota</taxon>
        <taxon>Gammaproteobacteria</taxon>
        <taxon>Enterobacterales</taxon>
        <taxon>Morganellaceae</taxon>
        <taxon>Providencia</taxon>
    </lineage>
</organism>
<evidence type="ECO:0000313" key="3">
    <source>
        <dbReference type="Proteomes" id="UP000009336"/>
    </source>
</evidence>
<accession>K8W0S7</accession>
<dbReference type="AlphaFoldDB" id="K8W0S7"/>
<feature type="domain" description="Glycosyl transferase family 1" evidence="1">
    <location>
        <begin position="183"/>
        <end position="358"/>
    </location>
</feature>
<dbReference type="GO" id="GO:0008917">
    <property type="term" value="F:lipopolysaccharide N-acetylglucosaminyltransferase activity"/>
    <property type="evidence" value="ECO:0007669"/>
    <property type="project" value="UniProtKB-EC"/>
</dbReference>
<dbReference type="EC" id="2.4.1.56" evidence="2"/>
<dbReference type="SUPFAM" id="SSF53756">
    <property type="entry name" value="UDP-Glycosyltransferase/glycogen phosphorylase"/>
    <property type="match status" value="1"/>
</dbReference>
<dbReference type="PANTHER" id="PTHR12526:SF637">
    <property type="entry name" value="GLYCOSYLTRANSFERASE EPSF-RELATED"/>
    <property type="match status" value="1"/>
</dbReference>
<dbReference type="OrthoDB" id="9807414at2"/>